<sequence>MNILFIMFDQLRFDYLSCAGHPHLQTPHIDSLAARGVRFSRAYVQSPICGASRMSFYTGRYTSSHGAQWNGFPLRVGEVTLGDHLRDAGMGCWLIGKTHMRADARGMERLGLDPDSVIGARQAECGFDVWCRDDGLWAEGPDGFYDANRSPYNAYLKSRGYPGANPWADFANAGEEGGDLASGWFMANADKPANIAEEDSETPWLTGEAIRFIEQAEGPWCAHVSYIKPHWPYIVPAPYHAIYGANQVPAAVRHPSEKENPHPVLKAFMDSPVGQAFSRDEVRQKAIPAYMGLIKQCDDQMGRLFDFLERTGRMQDTMIVLTSDHGDYLGDHWMGEKDFFHEPSVKVPLIVYDPRPEADATRGTVCDALVEAIDLAPTFVAAAGGAPANHILEGRSLDPLLQGETPAGWRDFAVSEYDFSARPMTVNMGLRPEQARLFMVADKRWKFVHCESGHRPILFDMESDPDEFFDLGDSAEHRHIIERMYDRLAAWGRRSAQRVTRSDADIAAMRGKSPRKGILLGVFEAADLPPDLTARYRGPVPRR</sequence>
<evidence type="ECO:0000256" key="1">
    <source>
        <dbReference type="ARBA" id="ARBA00022723"/>
    </source>
</evidence>
<reference evidence="4 5" key="1">
    <citation type="submission" date="2023-05" db="EMBL/GenBank/DDBJ databases">
        <title>Sedimentitalea sp. nov. JM2-8.</title>
        <authorList>
            <person name="Huang J."/>
        </authorList>
    </citation>
    <scope>NUCLEOTIDE SEQUENCE [LARGE SCALE GENOMIC DNA]</scope>
    <source>
        <strain evidence="4 5">JM2-8</strain>
    </source>
</reference>
<evidence type="ECO:0000256" key="2">
    <source>
        <dbReference type="ARBA" id="ARBA00022801"/>
    </source>
</evidence>
<dbReference type="InterPro" id="IPR000917">
    <property type="entry name" value="Sulfatase_N"/>
</dbReference>
<dbReference type="EMBL" id="JASNJE010000015">
    <property type="protein sequence ID" value="MDK3074067.1"/>
    <property type="molecule type" value="Genomic_DNA"/>
</dbReference>
<keyword evidence="1" id="KW-0479">Metal-binding</keyword>
<dbReference type="Pfam" id="PF00884">
    <property type="entry name" value="Sulfatase"/>
    <property type="match status" value="1"/>
</dbReference>
<feature type="domain" description="Sulfatase N-terminal" evidence="3">
    <location>
        <begin position="2"/>
        <end position="384"/>
    </location>
</feature>
<keyword evidence="5" id="KW-1185">Reference proteome</keyword>
<dbReference type="RefSeq" id="WP_284486002.1">
    <property type="nucleotide sequence ID" value="NZ_JASNJE010000015.1"/>
</dbReference>
<protein>
    <submittedName>
        <fullName evidence="4">Sulfatase-like hydrolase/transferase</fullName>
    </submittedName>
</protein>
<dbReference type="PANTHER" id="PTHR45953:SF1">
    <property type="entry name" value="IDURONATE 2-SULFATASE"/>
    <property type="match status" value="1"/>
</dbReference>
<dbReference type="InterPro" id="IPR017850">
    <property type="entry name" value="Alkaline_phosphatase_core_sf"/>
</dbReference>
<comment type="caution">
    <text evidence="4">The sequence shown here is derived from an EMBL/GenBank/DDBJ whole genome shotgun (WGS) entry which is preliminary data.</text>
</comment>
<dbReference type="Proteomes" id="UP001227126">
    <property type="component" value="Unassembled WGS sequence"/>
</dbReference>
<dbReference type="Gene3D" id="3.40.720.10">
    <property type="entry name" value="Alkaline Phosphatase, subunit A"/>
    <property type="match status" value="1"/>
</dbReference>
<evidence type="ECO:0000259" key="3">
    <source>
        <dbReference type="Pfam" id="PF00884"/>
    </source>
</evidence>
<name>A0ABT7FG66_9RHOB</name>
<keyword evidence="2" id="KW-0378">Hydrolase</keyword>
<dbReference type="PANTHER" id="PTHR45953">
    <property type="entry name" value="IDURONATE 2-SULFATASE"/>
    <property type="match status" value="1"/>
</dbReference>
<accession>A0ABT7FG66</accession>
<organism evidence="4 5">
    <name type="scientific">Sedimentitalea xiamensis</name>
    <dbReference type="NCBI Taxonomy" id="3050037"/>
    <lineage>
        <taxon>Bacteria</taxon>
        <taxon>Pseudomonadati</taxon>
        <taxon>Pseudomonadota</taxon>
        <taxon>Alphaproteobacteria</taxon>
        <taxon>Rhodobacterales</taxon>
        <taxon>Paracoccaceae</taxon>
        <taxon>Sedimentitalea</taxon>
    </lineage>
</organism>
<dbReference type="SUPFAM" id="SSF53649">
    <property type="entry name" value="Alkaline phosphatase-like"/>
    <property type="match status" value="1"/>
</dbReference>
<evidence type="ECO:0000313" key="4">
    <source>
        <dbReference type="EMBL" id="MDK3074067.1"/>
    </source>
</evidence>
<proteinExistence type="predicted"/>
<gene>
    <name evidence="4" type="ORF">QO034_13175</name>
</gene>
<evidence type="ECO:0000313" key="5">
    <source>
        <dbReference type="Proteomes" id="UP001227126"/>
    </source>
</evidence>